<comment type="caution">
    <text evidence="1">The sequence shown here is derived from an EMBL/GenBank/DDBJ whole genome shotgun (WGS) entry which is preliminary data.</text>
</comment>
<accession>A0A841TV83</accession>
<dbReference type="Proteomes" id="UP000553776">
    <property type="component" value="Unassembled WGS sequence"/>
</dbReference>
<evidence type="ECO:0000313" key="2">
    <source>
        <dbReference type="Proteomes" id="UP000553776"/>
    </source>
</evidence>
<organism evidence="1 2">
    <name type="scientific">Cohnella xylanilytica</name>
    <dbReference type="NCBI Taxonomy" id="557555"/>
    <lineage>
        <taxon>Bacteria</taxon>
        <taxon>Bacillati</taxon>
        <taxon>Bacillota</taxon>
        <taxon>Bacilli</taxon>
        <taxon>Bacillales</taxon>
        <taxon>Paenibacillaceae</taxon>
        <taxon>Cohnella</taxon>
    </lineage>
</organism>
<proteinExistence type="predicted"/>
<dbReference type="EMBL" id="JACJVR010000047">
    <property type="protein sequence ID" value="MBB6692085.1"/>
    <property type="molecule type" value="Genomic_DNA"/>
</dbReference>
<protein>
    <submittedName>
        <fullName evidence="1">Uncharacterized protein</fullName>
    </submittedName>
</protein>
<gene>
    <name evidence="1" type="ORF">H7B90_11805</name>
</gene>
<dbReference type="RefSeq" id="WP_185136079.1">
    <property type="nucleotide sequence ID" value="NZ_BORM01000004.1"/>
</dbReference>
<sequence>MLLNDYVALTIWKNDTQERERKLELRRLANGGETTPGGVFRLPATLLVAAILFQMKQP</sequence>
<keyword evidence="2" id="KW-1185">Reference proteome</keyword>
<name>A0A841TV83_9BACL</name>
<dbReference type="AlphaFoldDB" id="A0A841TV83"/>
<evidence type="ECO:0000313" key="1">
    <source>
        <dbReference type="EMBL" id="MBB6692085.1"/>
    </source>
</evidence>
<reference evidence="1 2" key="1">
    <citation type="submission" date="2020-08" db="EMBL/GenBank/DDBJ databases">
        <title>Cohnella phylogeny.</title>
        <authorList>
            <person name="Dunlap C."/>
        </authorList>
    </citation>
    <scope>NUCLEOTIDE SEQUENCE [LARGE SCALE GENOMIC DNA]</scope>
    <source>
        <strain evidence="1 2">DSM 25239</strain>
    </source>
</reference>